<evidence type="ECO:0000313" key="1">
    <source>
        <dbReference type="EMBL" id="CDH03707.1"/>
    </source>
</evidence>
<proteinExistence type="predicted"/>
<dbReference type="HOGENOM" id="CLU_3278875_0_0_6"/>
<comment type="caution">
    <text evidence="1">The sequence shown here is derived from an EMBL/GenBank/DDBJ whole genome shotgun (WGS) entry which is preliminary data.</text>
</comment>
<gene>
    <name evidence="1" type="ORF">XBFM1_820122</name>
</gene>
<dbReference type="Proteomes" id="UP000028487">
    <property type="component" value="Unassembled WGS sequence"/>
</dbReference>
<dbReference type="AlphaFoldDB" id="A0A077NNS3"/>
<protein>
    <submittedName>
        <fullName evidence="1">Uncharacterized protein</fullName>
    </submittedName>
</protein>
<accession>A0A077NNS3</accession>
<sequence>MINLIGNIEKIYFSKNENKKLIFECFLQQKINQQTLKATNY</sequence>
<dbReference type="EMBL" id="CBSV010000257">
    <property type="protein sequence ID" value="CDH03707.1"/>
    <property type="molecule type" value="Genomic_DNA"/>
</dbReference>
<organism evidence="1">
    <name type="scientific">Xenorhabdus bovienii str. feltiae Moldova</name>
    <dbReference type="NCBI Taxonomy" id="1398200"/>
    <lineage>
        <taxon>Bacteria</taxon>
        <taxon>Pseudomonadati</taxon>
        <taxon>Pseudomonadota</taxon>
        <taxon>Gammaproteobacteria</taxon>
        <taxon>Enterobacterales</taxon>
        <taxon>Morganellaceae</taxon>
        <taxon>Xenorhabdus</taxon>
    </lineage>
</organism>
<reference evidence="1" key="1">
    <citation type="submission" date="2013-07" db="EMBL/GenBank/DDBJ databases">
        <title>Sub-species coevolution in mutualistic symbiosis.</title>
        <authorList>
            <person name="Murfin K."/>
            <person name="Klassen J."/>
            <person name="Lee M."/>
            <person name="Forst S."/>
            <person name="Stock P."/>
            <person name="Goodrich-Blair H."/>
        </authorList>
    </citation>
    <scope>NUCLEOTIDE SEQUENCE [LARGE SCALE GENOMIC DNA]</scope>
    <source>
        <strain evidence="1">Feltiae Moldova</strain>
    </source>
</reference>
<name>A0A077NNS3_XENBV</name>